<protein>
    <submittedName>
        <fullName evidence="14">Heat shock factor protein HSF24</fullName>
    </submittedName>
</protein>
<feature type="compositionally biased region" description="Polar residues" evidence="11">
    <location>
        <begin position="127"/>
        <end position="140"/>
    </location>
</feature>
<dbReference type="RefSeq" id="XP_004509144.1">
    <property type="nucleotide sequence ID" value="XM_004509087.3"/>
</dbReference>
<keyword evidence="7" id="KW-0804">Transcription</keyword>
<evidence type="ECO:0000256" key="1">
    <source>
        <dbReference type="ARBA" id="ARBA00004123"/>
    </source>
</evidence>
<dbReference type="PANTHER" id="PTHR10015:SF329">
    <property type="entry name" value="HEAT STRESS TRANSCRIPTION FACTOR B-1"/>
    <property type="match status" value="1"/>
</dbReference>
<evidence type="ECO:0000256" key="8">
    <source>
        <dbReference type="ARBA" id="ARBA00023242"/>
    </source>
</evidence>
<accession>A0A1S2YSC8</accession>
<dbReference type="InterPro" id="IPR036390">
    <property type="entry name" value="WH_DNA-bd_sf"/>
</dbReference>
<feature type="domain" description="HSF-type DNA-binding" evidence="12">
    <location>
        <begin position="48"/>
        <end position="72"/>
    </location>
</feature>
<feature type="compositionally biased region" description="Low complexity" evidence="11">
    <location>
        <begin position="108"/>
        <end position="123"/>
    </location>
</feature>
<dbReference type="Gene3D" id="1.10.10.10">
    <property type="entry name" value="Winged helix-like DNA-binding domain superfamily/Winged helix DNA-binding domain"/>
    <property type="match status" value="1"/>
</dbReference>
<feature type="coiled-coil region" evidence="10">
    <location>
        <begin position="140"/>
        <end position="167"/>
    </location>
</feature>
<dbReference type="SUPFAM" id="SSF46785">
    <property type="entry name" value="Winged helix' DNA-binding domain"/>
    <property type="match status" value="1"/>
</dbReference>
<evidence type="ECO:0000256" key="6">
    <source>
        <dbReference type="ARBA" id="ARBA00023125"/>
    </source>
</evidence>
<dbReference type="SMART" id="SM00415">
    <property type="entry name" value="HSF"/>
    <property type="match status" value="1"/>
</dbReference>
<dbReference type="PaxDb" id="3827-XP_004509144.1"/>
<dbReference type="InterPro" id="IPR000232">
    <property type="entry name" value="HSF_DNA-bd"/>
</dbReference>
<evidence type="ECO:0000256" key="9">
    <source>
        <dbReference type="RuleBase" id="RU004020"/>
    </source>
</evidence>
<dbReference type="PRINTS" id="PR00056">
    <property type="entry name" value="HSFDOMAIN"/>
</dbReference>
<gene>
    <name evidence="14" type="primary">HSFB1B</name>
</gene>
<dbReference type="FunFam" id="1.10.10.10:FF:000037">
    <property type="entry name" value="Heat stress transcription factor B-4"/>
    <property type="match status" value="1"/>
</dbReference>
<sequence>MSRSAPAPFLTKTYQMVDDPFTDDVISWSEIGNTFVVWKHADFARDLLPKYFKHNNFSSFVRQLNTYGFRKIVPDKWEFANENFKRGQTELLPAIKRRKTVSHLTAAGKSGAIGGNSASNSGGEDMGSTSTGSIEPTTQCTDLSRENEKLKKDNEKLGCELARAKKQCDELVGFLRDTFNVGPDQINRIIREGTSGSSHDTVRFDDDDIAVGECECEEGEKLKLFGVWLKSEEGKENAKITNGKSNCRKRGREDTIGGANNELNTVV</sequence>
<dbReference type="GO" id="GO:0000978">
    <property type="term" value="F:RNA polymerase II cis-regulatory region sequence-specific DNA binding"/>
    <property type="evidence" value="ECO:0007669"/>
    <property type="project" value="TreeGrafter"/>
</dbReference>
<evidence type="ECO:0000256" key="10">
    <source>
        <dbReference type="SAM" id="Coils"/>
    </source>
</evidence>
<proteinExistence type="inferred from homology"/>
<comment type="subcellular location">
    <subcellularLocation>
        <location evidence="1">Nucleus</location>
    </subcellularLocation>
</comment>
<dbReference type="PANTHER" id="PTHR10015">
    <property type="entry name" value="HEAT SHOCK TRANSCRIPTION FACTOR"/>
    <property type="match status" value="1"/>
</dbReference>
<dbReference type="KEGG" id="cam:101504213"/>
<organism evidence="13 14">
    <name type="scientific">Cicer arietinum</name>
    <name type="common">Chickpea</name>
    <name type="synonym">Garbanzo</name>
    <dbReference type="NCBI Taxonomy" id="3827"/>
    <lineage>
        <taxon>Eukaryota</taxon>
        <taxon>Viridiplantae</taxon>
        <taxon>Streptophyta</taxon>
        <taxon>Embryophyta</taxon>
        <taxon>Tracheophyta</taxon>
        <taxon>Spermatophyta</taxon>
        <taxon>Magnoliopsida</taxon>
        <taxon>eudicotyledons</taxon>
        <taxon>Gunneridae</taxon>
        <taxon>Pentapetalae</taxon>
        <taxon>rosids</taxon>
        <taxon>fabids</taxon>
        <taxon>Fabales</taxon>
        <taxon>Fabaceae</taxon>
        <taxon>Papilionoideae</taxon>
        <taxon>50 kb inversion clade</taxon>
        <taxon>NPAAA clade</taxon>
        <taxon>Hologalegina</taxon>
        <taxon>IRL clade</taxon>
        <taxon>Cicereae</taxon>
        <taxon>Cicer</taxon>
    </lineage>
</organism>
<evidence type="ECO:0000313" key="14">
    <source>
        <dbReference type="RefSeq" id="XP_004509144.1"/>
    </source>
</evidence>
<keyword evidence="4" id="KW-0805">Transcription regulation</keyword>
<evidence type="ECO:0000313" key="13">
    <source>
        <dbReference type="Proteomes" id="UP000087171"/>
    </source>
</evidence>
<dbReference type="PROSITE" id="PS00434">
    <property type="entry name" value="HSF_DOMAIN"/>
    <property type="match status" value="1"/>
</dbReference>
<dbReference type="eggNOG" id="KOG0627">
    <property type="taxonomic scope" value="Eukaryota"/>
</dbReference>
<dbReference type="GeneID" id="101504213"/>
<name>A0A1S2YSC8_CICAR</name>
<dbReference type="Proteomes" id="UP000087171">
    <property type="component" value="Chromosome Ca7"/>
</dbReference>
<dbReference type="InterPro" id="IPR036388">
    <property type="entry name" value="WH-like_DNA-bd_sf"/>
</dbReference>
<dbReference type="AlphaFoldDB" id="A0A1S2YSC8"/>
<dbReference type="Gene3D" id="6.10.250.2730">
    <property type="match status" value="1"/>
</dbReference>
<reference evidence="14" key="2">
    <citation type="submission" date="2025-08" db="UniProtKB">
        <authorList>
            <consortium name="RefSeq"/>
        </authorList>
    </citation>
    <scope>IDENTIFICATION</scope>
    <source>
        <tissue evidence="14">Etiolated seedlings</tissue>
    </source>
</reference>
<keyword evidence="3" id="KW-0597">Phosphoprotein</keyword>
<dbReference type="GO" id="GO:0005634">
    <property type="term" value="C:nucleus"/>
    <property type="evidence" value="ECO:0007669"/>
    <property type="project" value="UniProtKB-SubCell"/>
</dbReference>
<dbReference type="GO" id="GO:0006357">
    <property type="term" value="P:regulation of transcription by RNA polymerase II"/>
    <property type="evidence" value="ECO:0007669"/>
    <property type="project" value="TreeGrafter"/>
</dbReference>
<dbReference type="STRING" id="3827.A0A1S2YSC8"/>
<reference evidence="13" key="1">
    <citation type="journal article" date="2013" name="Nat. Biotechnol.">
        <title>Draft genome sequence of chickpea (Cicer arietinum) provides a resource for trait improvement.</title>
        <authorList>
            <person name="Varshney R.K."/>
            <person name="Song C."/>
            <person name="Saxena R.K."/>
            <person name="Azam S."/>
            <person name="Yu S."/>
            <person name="Sharpe A.G."/>
            <person name="Cannon S."/>
            <person name="Baek J."/>
            <person name="Rosen B.D."/>
            <person name="Tar'an B."/>
            <person name="Millan T."/>
            <person name="Zhang X."/>
            <person name="Ramsay L.D."/>
            <person name="Iwata A."/>
            <person name="Wang Y."/>
            <person name="Nelson W."/>
            <person name="Farmer A.D."/>
            <person name="Gaur P.M."/>
            <person name="Soderlund C."/>
            <person name="Penmetsa R.V."/>
            <person name="Xu C."/>
            <person name="Bharti A.K."/>
            <person name="He W."/>
            <person name="Winter P."/>
            <person name="Zhao S."/>
            <person name="Hane J.K."/>
            <person name="Carrasquilla-Garcia N."/>
            <person name="Condie J.A."/>
            <person name="Upadhyaya H.D."/>
            <person name="Luo M.C."/>
            <person name="Thudi M."/>
            <person name="Gowda C.L."/>
            <person name="Singh N.P."/>
            <person name="Lichtenzveig J."/>
            <person name="Gali K.K."/>
            <person name="Rubio J."/>
            <person name="Nadarajan N."/>
            <person name="Dolezel J."/>
            <person name="Bansal K.C."/>
            <person name="Xu X."/>
            <person name="Edwards D."/>
            <person name="Zhang G."/>
            <person name="Kahl G."/>
            <person name="Gil J."/>
            <person name="Singh K.B."/>
            <person name="Datta S.K."/>
            <person name="Jackson S.A."/>
            <person name="Wang J."/>
            <person name="Cook D.R."/>
        </authorList>
    </citation>
    <scope>NUCLEOTIDE SEQUENCE [LARGE SCALE GENOMIC DNA]</scope>
    <source>
        <strain evidence="13">cv. CDC Frontier</strain>
    </source>
</reference>
<comment type="subunit">
    <text evidence="2">Homotrimer.</text>
</comment>
<keyword evidence="10" id="KW-0175">Coiled coil</keyword>
<dbReference type="OrthoDB" id="60033at2759"/>
<keyword evidence="6" id="KW-0238">DNA-binding</keyword>
<evidence type="ECO:0000256" key="11">
    <source>
        <dbReference type="SAM" id="MobiDB-lite"/>
    </source>
</evidence>
<keyword evidence="5 14" id="KW-0346">Stress response</keyword>
<dbReference type="Pfam" id="PF00447">
    <property type="entry name" value="HSF_DNA-bind"/>
    <property type="match status" value="1"/>
</dbReference>
<evidence type="ECO:0000256" key="4">
    <source>
        <dbReference type="ARBA" id="ARBA00023015"/>
    </source>
</evidence>
<evidence type="ECO:0000256" key="7">
    <source>
        <dbReference type="ARBA" id="ARBA00023163"/>
    </source>
</evidence>
<evidence type="ECO:0000256" key="5">
    <source>
        <dbReference type="ARBA" id="ARBA00023016"/>
    </source>
</evidence>
<comment type="similarity">
    <text evidence="9">Belongs to the HSF family.</text>
</comment>
<evidence type="ECO:0000256" key="2">
    <source>
        <dbReference type="ARBA" id="ARBA00011233"/>
    </source>
</evidence>
<evidence type="ECO:0000256" key="3">
    <source>
        <dbReference type="ARBA" id="ARBA00022553"/>
    </source>
</evidence>
<feature type="region of interest" description="Disordered" evidence="11">
    <location>
        <begin position="108"/>
        <end position="140"/>
    </location>
</feature>
<evidence type="ECO:0000259" key="12">
    <source>
        <dbReference type="PROSITE" id="PS00434"/>
    </source>
</evidence>
<keyword evidence="8" id="KW-0539">Nucleus</keyword>
<dbReference type="GO" id="GO:0003700">
    <property type="term" value="F:DNA-binding transcription factor activity"/>
    <property type="evidence" value="ECO:0007669"/>
    <property type="project" value="InterPro"/>
</dbReference>
<keyword evidence="13" id="KW-1185">Reference proteome</keyword>